<dbReference type="EMBL" id="BMLY01000004">
    <property type="protein sequence ID" value="GGP27039.1"/>
    <property type="molecule type" value="Genomic_DNA"/>
</dbReference>
<evidence type="ECO:0000256" key="11">
    <source>
        <dbReference type="ARBA" id="ARBA00023136"/>
    </source>
</evidence>
<accession>A0ABQ2PP75</accession>
<evidence type="ECO:0000256" key="4">
    <source>
        <dbReference type="ARBA" id="ARBA00022452"/>
    </source>
</evidence>
<dbReference type="InterPro" id="IPR000531">
    <property type="entry name" value="Beta-barrel_TonB"/>
</dbReference>
<evidence type="ECO:0000256" key="2">
    <source>
        <dbReference type="ARBA" id="ARBA00009810"/>
    </source>
</evidence>
<dbReference type="InterPro" id="IPR036942">
    <property type="entry name" value="Beta-barrel_TonB_sf"/>
</dbReference>
<comment type="caution">
    <text evidence="21">The sequence shown here is derived from an EMBL/GenBank/DDBJ whole genome shotgun (WGS) entry which is preliminary data.</text>
</comment>
<feature type="signal peptide" evidence="18">
    <location>
        <begin position="1"/>
        <end position="22"/>
    </location>
</feature>
<dbReference type="Proteomes" id="UP000621859">
    <property type="component" value="Unassembled WGS sequence"/>
</dbReference>
<evidence type="ECO:0000259" key="19">
    <source>
        <dbReference type="Pfam" id="PF00593"/>
    </source>
</evidence>
<dbReference type="Pfam" id="PF00593">
    <property type="entry name" value="TonB_dep_Rec_b-barrel"/>
    <property type="match status" value="1"/>
</dbReference>
<dbReference type="Gene3D" id="2.40.170.20">
    <property type="entry name" value="TonB-dependent receptor, beta-barrel domain"/>
    <property type="match status" value="1"/>
</dbReference>
<reference evidence="22" key="1">
    <citation type="journal article" date="2019" name="Int. J. Syst. Evol. Microbiol.">
        <title>The Global Catalogue of Microorganisms (GCM) 10K type strain sequencing project: providing services to taxonomists for standard genome sequencing and annotation.</title>
        <authorList>
            <consortium name="The Broad Institute Genomics Platform"/>
            <consortium name="The Broad Institute Genome Sequencing Center for Infectious Disease"/>
            <person name="Wu L."/>
            <person name="Ma J."/>
        </authorList>
    </citation>
    <scope>NUCLEOTIDE SEQUENCE [LARGE SCALE GENOMIC DNA]</scope>
    <source>
        <strain evidence="22">CGMCC 1.8860</strain>
    </source>
</reference>
<dbReference type="NCBIfam" id="TIGR01783">
    <property type="entry name" value="TonB-siderophor"/>
    <property type="match status" value="1"/>
</dbReference>
<evidence type="ECO:0000259" key="20">
    <source>
        <dbReference type="Pfam" id="PF07715"/>
    </source>
</evidence>
<keyword evidence="11 14" id="KW-0472">Membrane</keyword>
<comment type="subcellular location">
    <subcellularLocation>
        <location evidence="1 14">Cell outer membrane</location>
        <topology evidence="1 14">Multi-pass membrane protein</topology>
    </subcellularLocation>
</comment>
<feature type="short sequence motif" description="TonB box" evidence="15">
    <location>
        <begin position="48"/>
        <end position="54"/>
    </location>
</feature>
<feature type="domain" description="TonB-dependent receptor plug" evidence="20">
    <location>
        <begin position="85"/>
        <end position="183"/>
    </location>
</feature>
<evidence type="ECO:0000256" key="8">
    <source>
        <dbReference type="ARBA" id="ARBA00023004"/>
    </source>
</evidence>
<evidence type="ECO:0000256" key="17">
    <source>
        <dbReference type="RuleBase" id="RU003357"/>
    </source>
</evidence>
<keyword evidence="10 15" id="KW-0798">TonB box</keyword>
<evidence type="ECO:0000256" key="6">
    <source>
        <dbReference type="ARBA" id="ARBA00022692"/>
    </source>
</evidence>
<keyword evidence="22" id="KW-1185">Reference proteome</keyword>
<dbReference type="InterPro" id="IPR010916">
    <property type="entry name" value="TonB_box_CS"/>
</dbReference>
<evidence type="ECO:0000256" key="15">
    <source>
        <dbReference type="PROSITE-ProRule" id="PRU10143"/>
    </source>
</evidence>
<keyword evidence="7 18" id="KW-0732">Signal</keyword>
<evidence type="ECO:0000256" key="13">
    <source>
        <dbReference type="ARBA" id="ARBA00023237"/>
    </source>
</evidence>
<dbReference type="InterPro" id="IPR010917">
    <property type="entry name" value="TonB_rcpt_CS"/>
</dbReference>
<name>A0ABQ2PP75_9NEIS</name>
<sequence length="738" mass="78470">MKKLTPIAAAMAVACALPLARAADSAPASSTASAVAAAAPADTVSLETVTVTASADASKDGLQPAYAGGQVAKGGRAGILGTKNNMDTPFNITSYTNELIQDQQAHGVGDVLQNDPGVRVARGFGNFQESYFIRGFVLSSDDVAYNGLYSLLPRQYIATELFERVEVLQGATGFLMGAAPNGGGIGGSINLLPKRAPNEDLNRVTVGVDSGGSGNVAADVARRFGPDKSWGLRLNAGYRDGGTGVDDEKSQTSVGSVGVDWRGERARVSADLGAQDNRLQATRPEVTLSGVTRVPDAPDASKNFAQPWSYSNERDLFGTLRAEYDLTNDVTAWGAYGLRRSHEANSLANLTVTSDNGDGNFYRFDNTRDDQVDTGEVGLRGKLQTGSVGHEWVVAGDYFQLKKDNAYAMDFFNTFNTNLYNPTSYAQPAISSTAFAGNQLSDPALNGIIRLSSVAVGDTLSLFDKSVLLTVGARYQHFDITNYAYDTGEASAAYTKGRTSPAVGIVYKPVKQVSVYANYIEGLAQGDTAPANATNSGEMLAPYVAKQKEVGVKYDGGRLGAGLALFSTEKPRGVVDANNHFADSGEDEHRGAELNVYGLATTGLRILGGLTWLDATQKDTGSDLTDGKRVIGVPRFQGNLGMEYELPQLEGLALNARVVYTGASYADATNTLEVPSWTRMDLGVRYLTEIQNRAVTLRGRIDNVFNRDYWSAVGGYPGYGYLTVGTPRTFSVSASVDF</sequence>
<evidence type="ECO:0000256" key="10">
    <source>
        <dbReference type="ARBA" id="ARBA00023077"/>
    </source>
</evidence>
<evidence type="ECO:0000313" key="22">
    <source>
        <dbReference type="Proteomes" id="UP000621859"/>
    </source>
</evidence>
<comment type="similarity">
    <text evidence="2 14 17">Belongs to the TonB-dependent receptor family.</text>
</comment>
<dbReference type="InterPro" id="IPR012910">
    <property type="entry name" value="Plug_dom"/>
</dbReference>
<keyword evidence="5" id="KW-0410">Iron transport</keyword>
<evidence type="ECO:0000256" key="12">
    <source>
        <dbReference type="ARBA" id="ARBA00023170"/>
    </source>
</evidence>
<evidence type="ECO:0000313" key="21">
    <source>
        <dbReference type="EMBL" id="GGP27039.1"/>
    </source>
</evidence>
<keyword evidence="4 14" id="KW-1134">Transmembrane beta strand</keyword>
<dbReference type="InterPro" id="IPR010105">
    <property type="entry name" value="TonB_sidphr_rcpt"/>
</dbReference>
<evidence type="ECO:0000256" key="5">
    <source>
        <dbReference type="ARBA" id="ARBA00022496"/>
    </source>
</evidence>
<evidence type="ECO:0000256" key="9">
    <source>
        <dbReference type="ARBA" id="ARBA00023065"/>
    </source>
</evidence>
<keyword evidence="3 14" id="KW-0813">Transport</keyword>
<keyword evidence="12 21" id="KW-0675">Receptor</keyword>
<keyword evidence="13 14" id="KW-0998">Cell outer membrane</keyword>
<dbReference type="Gene3D" id="2.170.130.10">
    <property type="entry name" value="TonB-dependent receptor, plug domain"/>
    <property type="match status" value="1"/>
</dbReference>
<feature type="domain" description="TonB-dependent receptor-like beta-barrel" evidence="19">
    <location>
        <begin position="292"/>
        <end position="704"/>
    </location>
</feature>
<feature type="short sequence motif" description="TonB C-terminal box" evidence="16">
    <location>
        <begin position="721"/>
        <end position="738"/>
    </location>
</feature>
<evidence type="ECO:0000256" key="14">
    <source>
        <dbReference type="PROSITE-ProRule" id="PRU01360"/>
    </source>
</evidence>
<dbReference type="PROSITE" id="PS01156">
    <property type="entry name" value="TONB_DEPENDENT_REC_2"/>
    <property type="match status" value="1"/>
</dbReference>
<dbReference type="CDD" id="cd01347">
    <property type="entry name" value="ligand_gated_channel"/>
    <property type="match status" value="1"/>
</dbReference>
<proteinExistence type="inferred from homology"/>
<feature type="chain" id="PRO_5046809122" evidence="18">
    <location>
        <begin position="23"/>
        <end position="738"/>
    </location>
</feature>
<evidence type="ECO:0000256" key="16">
    <source>
        <dbReference type="PROSITE-ProRule" id="PRU10144"/>
    </source>
</evidence>
<keyword evidence="9" id="KW-0406">Ion transport</keyword>
<dbReference type="InterPro" id="IPR039426">
    <property type="entry name" value="TonB-dep_rcpt-like"/>
</dbReference>
<organism evidence="21 22">
    <name type="scientific">Silvimonas amylolytica</name>
    <dbReference type="NCBI Taxonomy" id="449663"/>
    <lineage>
        <taxon>Bacteria</taxon>
        <taxon>Pseudomonadati</taxon>
        <taxon>Pseudomonadota</taxon>
        <taxon>Betaproteobacteria</taxon>
        <taxon>Neisseriales</taxon>
        <taxon>Chitinibacteraceae</taxon>
        <taxon>Silvimonas</taxon>
    </lineage>
</organism>
<dbReference type="SUPFAM" id="SSF56935">
    <property type="entry name" value="Porins"/>
    <property type="match status" value="1"/>
</dbReference>
<evidence type="ECO:0000256" key="3">
    <source>
        <dbReference type="ARBA" id="ARBA00022448"/>
    </source>
</evidence>
<dbReference type="PANTHER" id="PTHR32552:SF82">
    <property type="entry name" value="FCUA PROTEIN"/>
    <property type="match status" value="1"/>
</dbReference>
<evidence type="ECO:0000256" key="1">
    <source>
        <dbReference type="ARBA" id="ARBA00004571"/>
    </source>
</evidence>
<dbReference type="PROSITE" id="PS52016">
    <property type="entry name" value="TONB_DEPENDENT_REC_3"/>
    <property type="match status" value="1"/>
</dbReference>
<keyword evidence="8" id="KW-0408">Iron</keyword>
<gene>
    <name evidence="21" type="primary">brfB</name>
    <name evidence="21" type="ORF">GCM10010971_28580</name>
</gene>
<dbReference type="PROSITE" id="PS00430">
    <property type="entry name" value="TONB_DEPENDENT_REC_1"/>
    <property type="match status" value="1"/>
</dbReference>
<dbReference type="PANTHER" id="PTHR32552">
    <property type="entry name" value="FERRICHROME IRON RECEPTOR-RELATED"/>
    <property type="match status" value="1"/>
</dbReference>
<keyword evidence="6 14" id="KW-0812">Transmembrane</keyword>
<evidence type="ECO:0000256" key="7">
    <source>
        <dbReference type="ARBA" id="ARBA00022729"/>
    </source>
</evidence>
<dbReference type="InterPro" id="IPR037066">
    <property type="entry name" value="Plug_dom_sf"/>
</dbReference>
<dbReference type="RefSeq" id="WP_188695109.1">
    <property type="nucleotide sequence ID" value="NZ_BMLY01000004.1"/>
</dbReference>
<dbReference type="Pfam" id="PF07715">
    <property type="entry name" value="Plug"/>
    <property type="match status" value="1"/>
</dbReference>
<evidence type="ECO:0000256" key="18">
    <source>
        <dbReference type="SAM" id="SignalP"/>
    </source>
</evidence>
<dbReference type="PROSITE" id="PS51257">
    <property type="entry name" value="PROKAR_LIPOPROTEIN"/>
    <property type="match status" value="1"/>
</dbReference>
<protein>
    <submittedName>
        <fullName evidence="21">TonB-dependent receptor</fullName>
    </submittedName>
</protein>